<dbReference type="GO" id="GO:0005829">
    <property type="term" value="C:cytosol"/>
    <property type="evidence" value="ECO:0007669"/>
    <property type="project" value="TreeGrafter"/>
</dbReference>
<dbReference type="FunFam" id="3.30.1330.40:FF:000001">
    <property type="entry name" value="L-PSP family endoribonuclease"/>
    <property type="match status" value="1"/>
</dbReference>
<dbReference type="PANTHER" id="PTHR11803">
    <property type="entry name" value="2-IMINOBUTANOATE/2-IMINOPROPANOATE DEAMINASE RIDA"/>
    <property type="match status" value="1"/>
</dbReference>
<dbReference type="Proteomes" id="UP000318710">
    <property type="component" value="Unassembled WGS sequence"/>
</dbReference>
<comment type="caution">
    <text evidence="2">The sequence shown here is derived from an EMBL/GenBank/DDBJ whole genome shotgun (WGS) entry which is preliminary data.</text>
</comment>
<evidence type="ECO:0000313" key="3">
    <source>
        <dbReference type="Proteomes" id="UP000318710"/>
    </source>
</evidence>
<dbReference type="PROSITE" id="PS01094">
    <property type="entry name" value="UPF0076"/>
    <property type="match status" value="1"/>
</dbReference>
<sequence>MTKEIISTENAPQAIGPYSQAVKAGNLIFISGQVPLNPKTGDLVTESIEDQARQVLDNVKSICEAAGQSLDDIVKISIFLTDLNNFAVVNDVMKEYFSEPYPARATVEVSGLPLGVNVEIEAIVLING</sequence>
<dbReference type="GO" id="GO:0019239">
    <property type="term" value="F:deaminase activity"/>
    <property type="evidence" value="ECO:0007669"/>
    <property type="project" value="TreeGrafter"/>
</dbReference>
<dbReference type="AlphaFoldDB" id="A0A520N2N7"/>
<reference evidence="2 3" key="1">
    <citation type="submission" date="2019-02" db="EMBL/GenBank/DDBJ databases">
        <title>Prokaryotic population dynamics and viral predation in marine succession experiment using metagenomics: the confinement effect.</title>
        <authorList>
            <person name="Haro-Moreno J.M."/>
            <person name="Rodriguez-Valera F."/>
            <person name="Lopez-Perez M."/>
        </authorList>
    </citation>
    <scope>NUCLEOTIDE SEQUENCE [LARGE SCALE GENOMIC DNA]</scope>
    <source>
        <strain evidence="2">MED-G160</strain>
    </source>
</reference>
<comment type="similarity">
    <text evidence="1">Belongs to the RutC family.</text>
</comment>
<dbReference type="NCBIfam" id="TIGR00004">
    <property type="entry name" value="Rid family detoxifying hydrolase"/>
    <property type="match status" value="1"/>
</dbReference>
<protein>
    <submittedName>
        <fullName evidence="2">RidA family protein</fullName>
    </submittedName>
</protein>
<dbReference type="PANTHER" id="PTHR11803:SF39">
    <property type="entry name" value="2-IMINOBUTANOATE_2-IMINOPROPANOATE DEAMINASE"/>
    <property type="match status" value="1"/>
</dbReference>
<dbReference type="EMBL" id="SHBF01000012">
    <property type="protein sequence ID" value="RZO27685.1"/>
    <property type="molecule type" value="Genomic_DNA"/>
</dbReference>
<dbReference type="Gene3D" id="3.30.1330.40">
    <property type="entry name" value="RutC-like"/>
    <property type="match status" value="1"/>
</dbReference>
<dbReference type="InterPro" id="IPR006056">
    <property type="entry name" value="RidA"/>
</dbReference>
<dbReference type="InterPro" id="IPR006175">
    <property type="entry name" value="YjgF/YER057c/UK114"/>
</dbReference>
<accession>A0A520N2N7</accession>
<dbReference type="SUPFAM" id="SSF55298">
    <property type="entry name" value="YjgF-like"/>
    <property type="match status" value="1"/>
</dbReference>
<dbReference type="InterPro" id="IPR035959">
    <property type="entry name" value="RutC-like_sf"/>
</dbReference>
<dbReference type="Pfam" id="PF01042">
    <property type="entry name" value="Ribonuc_L-PSP"/>
    <property type="match status" value="1"/>
</dbReference>
<dbReference type="InterPro" id="IPR019897">
    <property type="entry name" value="RidA_CS"/>
</dbReference>
<name>A0A520N2N7_9GAMM</name>
<proteinExistence type="inferred from homology"/>
<evidence type="ECO:0000313" key="2">
    <source>
        <dbReference type="EMBL" id="RZO27685.1"/>
    </source>
</evidence>
<gene>
    <name evidence="2" type="ORF">EVA93_02650</name>
</gene>
<organism evidence="2 3">
    <name type="scientific">SAR86 cluster bacterium</name>
    <dbReference type="NCBI Taxonomy" id="2030880"/>
    <lineage>
        <taxon>Bacteria</taxon>
        <taxon>Pseudomonadati</taxon>
        <taxon>Pseudomonadota</taxon>
        <taxon>Gammaproteobacteria</taxon>
        <taxon>SAR86 cluster</taxon>
    </lineage>
</organism>
<dbReference type="CDD" id="cd00448">
    <property type="entry name" value="YjgF_YER057c_UK114_family"/>
    <property type="match status" value="1"/>
</dbReference>
<evidence type="ECO:0000256" key="1">
    <source>
        <dbReference type="ARBA" id="ARBA00010552"/>
    </source>
</evidence>